<dbReference type="EMBL" id="JARYMX010000003">
    <property type="protein sequence ID" value="KAJ9555002.1"/>
    <property type="molecule type" value="Genomic_DNA"/>
</dbReference>
<accession>A0AA38WC28</accession>
<dbReference type="AlphaFoldDB" id="A0AA38WC28"/>
<dbReference type="InterPro" id="IPR043502">
    <property type="entry name" value="DNA/RNA_pol_sf"/>
</dbReference>
<evidence type="ECO:0000313" key="4">
    <source>
        <dbReference type="Proteomes" id="UP001172457"/>
    </source>
</evidence>
<evidence type="ECO:0000256" key="1">
    <source>
        <dbReference type="SAM" id="MobiDB-lite"/>
    </source>
</evidence>
<feature type="domain" description="Reverse transcriptase Ty1/copia-type" evidence="2">
    <location>
        <begin position="267"/>
        <end position="343"/>
    </location>
</feature>
<feature type="compositionally biased region" description="Pro residues" evidence="1">
    <location>
        <begin position="70"/>
        <end position="79"/>
    </location>
</feature>
<dbReference type="InterPro" id="IPR013103">
    <property type="entry name" value="RVT_2"/>
</dbReference>
<dbReference type="PANTHER" id="PTHR11439">
    <property type="entry name" value="GAG-POL-RELATED RETROTRANSPOSON"/>
    <property type="match status" value="1"/>
</dbReference>
<feature type="compositionally biased region" description="Low complexity" evidence="1">
    <location>
        <begin position="47"/>
        <end position="69"/>
    </location>
</feature>
<keyword evidence="4" id="KW-1185">Reference proteome</keyword>
<evidence type="ECO:0000313" key="3">
    <source>
        <dbReference type="EMBL" id="KAJ9555002.1"/>
    </source>
</evidence>
<proteinExistence type="predicted"/>
<organism evidence="3 4">
    <name type="scientific">Centaurea solstitialis</name>
    <name type="common">yellow star-thistle</name>
    <dbReference type="NCBI Taxonomy" id="347529"/>
    <lineage>
        <taxon>Eukaryota</taxon>
        <taxon>Viridiplantae</taxon>
        <taxon>Streptophyta</taxon>
        <taxon>Embryophyta</taxon>
        <taxon>Tracheophyta</taxon>
        <taxon>Spermatophyta</taxon>
        <taxon>Magnoliopsida</taxon>
        <taxon>eudicotyledons</taxon>
        <taxon>Gunneridae</taxon>
        <taxon>Pentapetalae</taxon>
        <taxon>asterids</taxon>
        <taxon>campanulids</taxon>
        <taxon>Asterales</taxon>
        <taxon>Asteraceae</taxon>
        <taxon>Carduoideae</taxon>
        <taxon>Cardueae</taxon>
        <taxon>Centaureinae</taxon>
        <taxon>Centaurea</taxon>
    </lineage>
</organism>
<dbReference type="CDD" id="cd09272">
    <property type="entry name" value="RNase_HI_RT_Ty1"/>
    <property type="match status" value="1"/>
</dbReference>
<sequence length="622" mass="69586">MNPSSTPSYDFLDDFSDPSPISRRLLTTPDDITGGCPTTSAASLDDTPLSSTSVSPTSSPSSFSSSSSMPPNPPPPPSHPMVTRSRIGFHKPIQRLNLHVATISPIPRSHIHALQDPNWSKAIDRISFVDQVIEVGPKHRSWAVAVLDRPWADRFLWAEAHLPLFDELFYPWPMILSYIYECMCMYLISLSSSSTLDHLIYHPHNFLVLWFSGLSHIGRNASQLATFVKISSILWCTFGFPRSEAEPFFWAYLVIPLSGPFWNTLLGSYKDRLVANGKSQRPGIEYDETFSPVVKPATIRTILSLAVSRDWPVHQLDVKNALLHGTLSETVYMYQPPDFIDSSKPSHGMFLSQAKYAQTIIERAHMTNCKPSNTPVDTQAKIGPDGPTVSDPTLYRSLAGALQYLTFTRPDLSYAIQQVCLYMHDPREPHFTALKRILRYVKGTLYHSLQLYSSPTDRLIAYSDADWGGCPTTMRSTSGYCVFLGDNLISWSSKRQPTVSRSSTEAEYRAVANAVAKTVWLRNLFTELHSPISKATLVYCDNVSAVYLSTNPVQHQRTKHIEIDLHFVRDRVETGQVRVLHVPSTSQYADIFTKGLPSKLFLEFCSSLNVRSSIIAQTAGGC</sequence>
<name>A0AA38WC28_9ASTR</name>
<evidence type="ECO:0000259" key="2">
    <source>
        <dbReference type="Pfam" id="PF07727"/>
    </source>
</evidence>
<dbReference type="PANTHER" id="PTHR11439:SF524">
    <property type="entry name" value="RNA-DIRECTED DNA POLYMERASE, PROTEIN KINASE RLK-PELLE-DLSV FAMILY"/>
    <property type="match status" value="1"/>
</dbReference>
<reference evidence="3" key="1">
    <citation type="submission" date="2023-03" db="EMBL/GenBank/DDBJ databases">
        <title>Chromosome-scale reference genome and RAD-based genetic map of yellow starthistle (Centaurea solstitialis) reveal putative structural variation and QTLs associated with invader traits.</title>
        <authorList>
            <person name="Reatini B."/>
            <person name="Cang F.A."/>
            <person name="Jiang Q."/>
            <person name="Mckibben M.T.W."/>
            <person name="Barker M.S."/>
            <person name="Rieseberg L.H."/>
            <person name="Dlugosch K.M."/>
        </authorList>
    </citation>
    <scope>NUCLEOTIDE SEQUENCE</scope>
    <source>
        <strain evidence="3">CAN-66</strain>
        <tissue evidence="3">Leaf</tissue>
    </source>
</reference>
<gene>
    <name evidence="3" type="ORF">OSB04_009616</name>
</gene>
<comment type="caution">
    <text evidence="3">The sequence shown here is derived from an EMBL/GenBank/DDBJ whole genome shotgun (WGS) entry which is preliminary data.</text>
</comment>
<dbReference type="Pfam" id="PF07727">
    <property type="entry name" value="RVT_2"/>
    <property type="match status" value="1"/>
</dbReference>
<feature type="region of interest" description="Disordered" evidence="1">
    <location>
        <begin position="1"/>
        <end position="84"/>
    </location>
</feature>
<dbReference type="SUPFAM" id="SSF56672">
    <property type="entry name" value="DNA/RNA polymerases"/>
    <property type="match status" value="1"/>
</dbReference>
<dbReference type="Proteomes" id="UP001172457">
    <property type="component" value="Chromosome 3"/>
</dbReference>
<protein>
    <recommendedName>
        <fullName evidence="2">Reverse transcriptase Ty1/copia-type domain-containing protein</fullName>
    </recommendedName>
</protein>